<comment type="caution">
    <text evidence="1">The sequence shown here is derived from an EMBL/GenBank/DDBJ whole genome shotgun (WGS) entry which is preliminary data.</text>
</comment>
<proteinExistence type="predicted"/>
<reference evidence="1" key="1">
    <citation type="submission" date="2018-12" db="EMBL/GenBank/DDBJ databases">
        <authorList>
            <person name="Will S."/>
            <person name="Neumann-Schaal M."/>
            <person name="Henke P."/>
        </authorList>
    </citation>
    <scope>NUCLEOTIDE SEQUENCE</scope>
    <source>
        <strain evidence="1">PCC 7102</strain>
    </source>
</reference>
<dbReference type="EMBL" id="RSCL01000018">
    <property type="protein sequence ID" value="RUT01895.1"/>
    <property type="molecule type" value="Genomic_DNA"/>
</dbReference>
<sequence>MALAHLFFQSIDIRLCIVSIHNHVSYNNEQNIVGSEIFYNRSVEQEKHFIYTYIYLDVKN</sequence>
<gene>
    <name evidence="1" type="ORF">DSM106972_065180</name>
</gene>
<organism evidence="1 2">
    <name type="scientific">Dulcicalothrix desertica PCC 7102</name>
    <dbReference type="NCBI Taxonomy" id="232991"/>
    <lineage>
        <taxon>Bacteria</taxon>
        <taxon>Bacillati</taxon>
        <taxon>Cyanobacteriota</taxon>
        <taxon>Cyanophyceae</taxon>
        <taxon>Nostocales</taxon>
        <taxon>Calotrichaceae</taxon>
        <taxon>Dulcicalothrix</taxon>
    </lineage>
</organism>
<evidence type="ECO:0000313" key="2">
    <source>
        <dbReference type="Proteomes" id="UP000271624"/>
    </source>
</evidence>
<name>A0A433V729_9CYAN</name>
<dbReference type="AlphaFoldDB" id="A0A433V729"/>
<protein>
    <submittedName>
        <fullName evidence="1">Uncharacterized protein</fullName>
    </submittedName>
</protein>
<keyword evidence="2" id="KW-1185">Reference proteome</keyword>
<evidence type="ECO:0000313" key="1">
    <source>
        <dbReference type="EMBL" id="RUT01895.1"/>
    </source>
</evidence>
<reference evidence="1" key="2">
    <citation type="journal article" date="2019" name="Genome Biol. Evol.">
        <title>Day and night: Metabolic profiles and evolutionary relationships of six axenic non-marine cyanobacteria.</title>
        <authorList>
            <person name="Will S.E."/>
            <person name="Henke P."/>
            <person name="Boedeker C."/>
            <person name="Huang S."/>
            <person name="Brinkmann H."/>
            <person name="Rohde M."/>
            <person name="Jarek M."/>
            <person name="Friedl T."/>
            <person name="Seufert S."/>
            <person name="Schumacher M."/>
            <person name="Overmann J."/>
            <person name="Neumann-Schaal M."/>
            <person name="Petersen J."/>
        </authorList>
    </citation>
    <scope>NUCLEOTIDE SEQUENCE [LARGE SCALE GENOMIC DNA]</scope>
    <source>
        <strain evidence="1">PCC 7102</strain>
    </source>
</reference>
<accession>A0A433V729</accession>
<dbReference type="Proteomes" id="UP000271624">
    <property type="component" value="Unassembled WGS sequence"/>
</dbReference>